<accession>A0ABQ3X426</accession>
<reference evidence="1 2" key="1">
    <citation type="submission" date="2021-01" db="EMBL/GenBank/DDBJ databases">
        <title>Whole genome shotgun sequence of Actinoplanes couchii NBRC 106145.</title>
        <authorList>
            <person name="Komaki H."/>
            <person name="Tamura T."/>
        </authorList>
    </citation>
    <scope>NUCLEOTIDE SEQUENCE [LARGE SCALE GENOMIC DNA]</scope>
    <source>
        <strain evidence="1 2">NBRC 106145</strain>
    </source>
</reference>
<dbReference type="EMBL" id="BOMG01000027">
    <property type="protein sequence ID" value="GID53270.1"/>
    <property type="molecule type" value="Genomic_DNA"/>
</dbReference>
<dbReference type="Proteomes" id="UP000612282">
    <property type="component" value="Unassembled WGS sequence"/>
</dbReference>
<evidence type="ECO:0000313" key="2">
    <source>
        <dbReference type="Proteomes" id="UP000612282"/>
    </source>
</evidence>
<proteinExistence type="predicted"/>
<sequence>MTDRTMPTVVRGEVQPWTDRNPAGGPALTGFLADLLPARAGRTLIAGPHDSDVLALAASRSDDVTVLLRSVSDAQALAAAQPPDGGYAVVTGSLDGLADAKPEPFDVVIAADGLDRLLGPDSAALDWPERAALLRGLAGPAALVVIGVENGFSITGLLDRRPLKDRYGDDEFRPLHDDPRRPGSAAQVNDLLGGVERRYARFGSDTLVESGVLTRTQAGFPAMRLAAAALETSDTPLLAPVADAVESAARAGMLDAVAPGWLVVLGTGGTTRTAYTATGTADLTADGWKVGDRVLPDAEDAETVLLRLAAAEDVPGFRAYAATVEPTWFDVVPGRPDGDVTPAAAWFRFRDRLIGGHHRHPWPPWMADGDDLVKTWLAMSGVEPTDEILARGREIAATLPAGRPDLRTALADDEEARTTIKEQAGHIFGLERTMRFRDQQLRTREQQLRNLRDELRRLKSGRSAQVASTLSRVARLRDPKRLAGAVKKRAKAFLLR</sequence>
<organism evidence="1 2">
    <name type="scientific">Actinoplanes couchii</name>
    <dbReference type="NCBI Taxonomy" id="403638"/>
    <lineage>
        <taxon>Bacteria</taxon>
        <taxon>Bacillati</taxon>
        <taxon>Actinomycetota</taxon>
        <taxon>Actinomycetes</taxon>
        <taxon>Micromonosporales</taxon>
        <taxon>Micromonosporaceae</taxon>
        <taxon>Actinoplanes</taxon>
    </lineage>
</organism>
<keyword evidence="2" id="KW-1185">Reference proteome</keyword>
<dbReference type="RefSeq" id="WP_203794185.1">
    <property type="nucleotide sequence ID" value="NZ_BAAAQE010000016.1"/>
</dbReference>
<comment type="caution">
    <text evidence="1">The sequence shown here is derived from an EMBL/GenBank/DDBJ whole genome shotgun (WGS) entry which is preliminary data.</text>
</comment>
<evidence type="ECO:0000313" key="1">
    <source>
        <dbReference type="EMBL" id="GID53270.1"/>
    </source>
</evidence>
<protein>
    <submittedName>
        <fullName evidence="1">Uncharacterized protein</fullName>
    </submittedName>
</protein>
<gene>
    <name evidence="1" type="ORF">Aco03nite_016740</name>
</gene>
<name>A0ABQ3X426_9ACTN</name>